<dbReference type="Proteomes" id="UP000016505">
    <property type="component" value="Chromosome I"/>
</dbReference>
<reference evidence="1 2" key="1">
    <citation type="journal article" date="2012" name="J. Bacteriol.">
        <title>Genome sequences of type strains of seven species of the marine bacterium Pseudoalteromonas.</title>
        <authorList>
            <person name="Xie B.B."/>
            <person name="Shu Y.L."/>
            <person name="Qin Q.L."/>
            <person name="Rong J.C."/>
            <person name="Zhang X.Y."/>
            <person name="Chen X.L."/>
            <person name="Shi M."/>
            <person name="He H.L."/>
            <person name="Zhou B.C."/>
            <person name="Zhang Y.Z."/>
        </authorList>
    </citation>
    <scope>NUCLEOTIDE SEQUENCE [LARGE SCALE GENOMIC DNA]</scope>
    <source>
        <strain evidence="1 2">A 37-1-2</strain>
    </source>
</reference>
<dbReference type="AlphaFoldDB" id="A0A290S6B4"/>
<dbReference type="EMBL" id="CP011025">
    <property type="protein sequence ID" value="ATC87449.1"/>
    <property type="molecule type" value="Genomic_DNA"/>
</dbReference>
<proteinExistence type="predicted"/>
<gene>
    <name evidence="1" type="ORF">PARC_a3023</name>
</gene>
<name>A0A290S6B4_9GAMM</name>
<sequence length="37" mass="4306">MNNKKLQKKRELIKHAQAIFAHCMGKLNAVLIFILKN</sequence>
<organism evidence="1 2">
    <name type="scientific">Pseudoalteromonas arctica A 37-1-2</name>
    <dbReference type="NCBI Taxonomy" id="1117313"/>
    <lineage>
        <taxon>Bacteria</taxon>
        <taxon>Pseudomonadati</taxon>
        <taxon>Pseudomonadota</taxon>
        <taxon>Gammaproteobacteria</taxon>
        <taxon>Alteromonadales</taxon>
        <taxon>Pseudoalteromonadaceae</taxon>
        <taxon>Pseudoalteromonas</taxon>
    </lineage>
</organism>
<evidence type="ECO:0000313" key="2">
    <source>
        <dbReference type="Proteomes" id="UP000016505"/>
    </source>
</evidence>
<accession>A0A290S6B4</accession>
<protein>
    <submittedName>
        <fullName evidence="1">Uncharacterized protein</fullName>
    </submittedName>
</protein>
<evidence type="ECO:0000313" key="1">
    <source>
        <dbReference type="EMBL" id="ATC87449.1"/>
    </source>
</evidence>
<dbReference type="KEGG" id="part:PARC_a3023"/>